<evidence type="ECO:0000313" key="3">
    <source>
        <dbReference type="EMBL" id="APD11087.1"/>
    </source>
</evidence>
<feature type="domain" description="FecR protein" evidence="2">
    <location>
        <begin position="138"/>
        <end position="233"/>
    </location>
</feature>
<dbReference type="InterPro" id="IPR006860">
    <property type="entry name" value="FecR"/>
</dbReference>
<sequence>MSRTVPSTPLPEAITLAATEWFVRLQALGIDVNAEKSTDKSAHVGKDNDANARANADVRAGWQRWHDADARHALAWRRLVEFGAHLRTIPPLVAHNTLVRARANQGRRRMLGLIAVAGVTGAVWSASESNSVRAWRADLRTGVGERRTVQLADGTTLALNTDSAVDVHFSQDERRLRLVQGEIAITTGADADHGHRPYFVDTAQGSLQALGTRFVVRERGDSAAVAVLEGAVRVAPANRAGAAVVLSAGQGASFDRAALRYRFDDASIANATAAWTQGMLIVHAMPLGDFLSELGRYRRGHLGCAPEVAGLRVSGIYPVDDTDRVLDMLSRALPVAVQRYTRWFVRLQPVTRTGTSFSSAPDGAPDQAPHVAPTLRAIGGDRTHT</sequence>
<reference evidence="4" key="1">
    <citation type="submission" date="2015-02" db="EMBL/GenBank/DDBJ databases">
        <title>Complete Genome Sequencing of Pandoraea vervacti NS15 sp. nov.</title>
        <authorList>
            <person name="Chan K.-G."/>
        </authorList>
    </citation>
    <scope>NUCLEOTIDE SEQUENCE [LARGE SCALE GENOMIC DNA]</scope>
    <source>
        <strain evidence="4">NS15</strain>
    </source>
</reference>
<dbReference type="EMBL" id="CP010897">
    <property type="protein sequence ID" value="APD11087.1"/>
    <property type="molecule type" value="Genomic_DNA"/>
</dbReference>
<dbReference type="PANTHER" id="PTHR30273">
    <property type="entry name" value="PERIPLASMIC SIGNAL SENSOR AND SIGMA FACTOR ACTIVATOR FECR-RELATED"/>
    <property type="match status" value="1"/>
</dbReference>
<organism evidence="3 4">
    <name type="scientific">Pandoraea vervacti</name>
    <dbReference type="NCBI Taxonomy" id="656178"/>
    <lineage>
        <taxon>Bacteria</taxon>
        <taxon>Pseudomonadati</taxon>
        <taxon>Pseudomonadota</taxon>
        <taxon>Betaproteobacteria</taxon>
        <taxon>Burkholderiales</taxon>
        <taxon>Burkholderiaceae</taxon>
        <taxon>Pandoraea</taxon>
    </lineage>
</organism>
<evidence type="ECO:0000259" key="2">
    <source>
        <dbReference type="Pfam" id="PF04773"/>
    </source>
</evidence>
<dbReference type="Proteomes" id="UP000035085">
    <property type="component" value="Chromosome"/>
</dbReference>
<dbReference type="InterPro" id="IPR012373">
    <property type="entry name" value="Ferrdict_sens_TM"/>
</dbReference>
<gene>
    <name evidence="3" type="ORF">UC34_00415</name>
</gene>
<feature type="region of interest" description="Disordered" evidence="1">
    <location>
        <begin position="353"/>
        <end position="385"/>
    </location>
</feature>
<dbReference type="Gene3D" id="2.60.120.1440">
    <property type="match status" value="1"/>
</dbReference>
<keyword evidence="4" id="KW-1185">Reference proteome</keyword>
<dbReference type="Pfam" id="PF04773">
    <property type="entry name" value="FecR"/>
    <property type="match status" value="1"/>
</dbReference>
<evidence type="ECO:0000256" key="1">
    <source>
        <dbReference type="SAM" id="MobiDB-lite"/>
    </source>
</evidence>
<dbReference type="RefSeq" id="WP_052810841.1">
    <property type="nucleotide sequence ID" value="NZ_CP010897.2"/>
</dbReference>
<name>A0ABN4UEH3_9BURK</name>
<dbReference type="PANTHER" id="PTHR30273:SF2">
    <property type="entry name" value="PROTEIN FECR"/>
    <property type="match status" value="1"/>
</dbReference>
<evidence type="ECO:0000313" key="4">
    <source>
        <dbReference type="Proteomes" id="UP000035085"/>
    </source>
</evidence>
<proteinExistence type="predicted"/>
<protein>
    <recommendedName>
        <fullName evidence="2">FecR protein domain-containing protein</fullName>
    </recommendedName>
</protein>
<accession>A0ABN4UEH3</accession>